<evidence type="ECO:0000256" key="5">
    <source>
        <dbReference type="SAM" id="MobiDB-lite"/>
    </source>
</evidence>
<dbReference type="PANTHER" id="PTHR43133">
    <property type="entry name" value="RNA POLYMERASE ECF-TYPE SIGMA FACTO"/>
    <property type="match status" value="1"/>
</dbReference>
<evidence type="ECO:0000259" key="7">
    <source>
        <dbReference type="Pfam" id="PF08281"/>
    </source>
</evidence>
<gene>
    <name evidence="8" type="ORF">GCM10009096_05110</name>
</gene>
<dbReference type="InterPro" id="IPR013249">
    <property type="entry name" value="RNA_pol_sigma70_r4_t2"/>
</dbReference>
<comment type="caution">
    <text evidence="8">The sequence shown here is derived from an EMBL/GenBank/DDBJ whole genome shotgun (WGS) entry which is preliminary data.</text>
</comment>
<dbReference type="SUPFAM" id="SSF88946">
    <property type="entry name" value="Sigma2 domain of RNA polymerase sigma factors"/>
    <property type="match status" value="1"/>
</dbReference>
<feature type="region of interest" description="Disordered" evidence="5">
    <location>
        <begin position="29"/>
        <end position="52"/>
    </location>
</feature>
<feature type="domain" description="RNA polymerase sigma factor 70 region 4 type 2" evidence="7">
    <location>
        <begin position="156"/>
        <end position="208"/>
    </location>
</feature>
<accession>A0ABP3JYU0</accession>
<name>A0ABP3JYU0_9SPHN</name>
<evidence type="ECO:0000256" key="2">
    <source>
        <dbReference type="ARBA" id="ARBA00023015"/>
    </source>
</evidence>
<dbReference type="InterPro" id="IPR013324">
    <property type="entry name" value="RNA_pol_sigma_r3/r4-like"/>
</dbReference>
<evidence type="ECO:0000313" key="9">
    <source>
        <dbReference type="Proteomes" id="UP001500713"/>
    </source>
</evidence>
<evidence type="ECO:0000259" key="6">
    <source>
        <dbReference type="Pfam" id="PF04542"/>
    </source>
</evidence>
<evidence type="ECO:0000313" key="8">
    <source>
        <dbReference type="EMBL" id="GAA0467328.1"/>
    </source>
</evidence>
<evidence type="ECO:0000256" key="3">
    <source>
        <dbReference type="ARBA" id="ARBA00023082"/>
    </source>
</evidence>
<dbReference type="EMBL" id="BAAAEM010000002">
    <property type="protein sequence ID" value="GAA0467328.1"/>
    <property type="molecule type" value="Genomic_DNA"/>
</dbReference>
<protein>
    <submittedName>
        <fullName evidence="8">RNA polymerase sigma factor</fullName>
    </submittedName>
</protein>
<dbReference type="Gene3D" id="1.10.10.10">
    <property type="entry name" value="Winged helix-like DNA-binding domain superfamily/Winged helix DNA-binding domain"/>
    <property type="match status" value="1"/>
</dbReference>
<dbReference type="Proteomes" id="UP001500713">
    <property type="component" value="Unassembled WGS sequence"/>
</dbReference>
<keyword evidence="4" id="KW-0804">Transcription</keyword>
<proteinExistence type="inferred from homology"/>
<comment type="similarity">
    <text evidence="1">Belongs to the sigma-70 factor family. ECF subfamily.</text>
</comment>
<organism evidence="8 9">
    <name type="scientific">Parasphingorhabdus litoris</name>
    <dbReference type="NCBI Taxonomy" id="394733"/>
    <lineage>
        <taxon>Bacteria</taxon>
        <taxon>Pseudomonadati</taxon>
        <taxon>Pseudomonadota</taxon>
        <taxon>Alphaproteobacteria</taxon>
        <taxon>Sphingomonadales</taxon>
        <taxon>Sphingomonadaceae</taxon>
        <taxon>Parasphingorhabdus</taxon>
    </lineage>
</organism>
<keyword evidence="2" id="KW-0805">Transcription regulation</keyword>
<dbReference type="NCBIfam" id="TIGR02937">
    <property type="entry name" value="sigma70-ECF"/>
    <property type="match status" value="1"/>
</dbReference>
<dbReference type="Pfam" id="PF04542">
    <property type="entry name" value="Sigma70_r2"/>
    <property type="match status" value="1"/>
</dbReference>
<dbReference type="PANTHER" id="PTHR43133:SF63">
    <property type="entry name" value="RNA POLYMERASE SIGMA FACTOR FECI-RELATED"/>
    <property type="match status" value="1"/>
</dbReference>
<keyword evidence="3" id="KW-0731">Sigma factor</keyword>
<dbReference type="InterPro" id="IPR007627">
    <property type="entry name" value="RNA_pol_sigma70_r2"/>
</dbReference>
<dbReference type="InterPro" id="IPR039425">
    <property type="entry name" value="RNA_pol_sigma-70-like"/>
</dbReference>
<keyword evidence="9" id="KW-1185">Reference proteome</keyword>
<dbReference type="Pfam" id="PF08281">
    <property type="entry name" value="Sigma70_r4_2"/>
    <property type="match status" value="1"/>
</dbReference>
<feature type="domain" description="RNA polymerase sigma-70 region 2" evidence="6">
    <location>
        <begin position="58"/>
        <end position="123"/>
    </location>
</feature>
<dbReference type="SUPFAM" id="SSF88659">
    <property type="entry name" value="Sigma3 and sigma4 domains of RNA polymerase sigma factors"/>
    <property type="match status" value="1"/>
</dbReference>
<dbReference type="Gene3D" id="1.10.1740.10">
    <property type="match status" value="1"/>
</dbReference>
<dbReference type="InterPro" id="IPR036388">
    <property type="entry name" value="WH-like_DNA-bd_sf"/>
</dbReference>
<dbReference type="InterPro" id="IPR013325">
    <property type="entry name" value="RNA_pol_sigma_r2"/>
</dbReference>
<evidence type="ECO:0000256" key="4">
    <source>
        <dbReference type="ARBA" id="ARBA00023163"/>
    </source>
</evidence>
<dbReference type="InterPro" id="IPR014284">
    <property type="entry name" value="RNA_pol_sigma-70_dom"/>
</dbReference>
<dbReference type="CDD" id="cd06171">
    <property type="entry name" value="Sigma70_r4"/>
    <property type="match status" value="1"/>
</dbReference>
<reference evidence="9" key="1">
    <citation type="journal article" date="2019" name="Int. J. Syst. Evol. Microbiol.">
        <title>The Global Catalogue of Microorganisms (GCM) 10K type strain sequencing project: providing services to taxonomists for standard genome sequencing and annotation.</title>
        <authorList>
            <consortium name="The Broad Institute Genomics Platform"/>
            <consortium name="The Broad Institute Genome Sequencing Center for Infectious Disease"/>
            <person name="Wu L."/>
            <person name="Ma J."/>
        </authorList>
    </citation>
    <scope>NUCLEOTIDE SEQUENCE [LARGE SCALE GENOMIC DNA]</scope>
    <source>
        <strain evidence="9">JCM 14162</strain>
    </source>
</reference>
<evidence type="ECO:0000256" key="1">
    <source>
        <dbReference type="ARBA" id="ARBA00010641"/>
    </source>
</evidence>
<sequence length="216" mass="25092">MVTLTNRASPLLIKQIYLDSIGTALASKKHTEPRKTGRFRAGDDGSEGRSSHKDLKDLFDQFQIPLEKYFRKRVYNQNEVEDLVQDVFFRLTSRSDNTDLERPEAFIFQIAANLLRDKARREATKRAFTKQLSDQNENAFEEISPERVLLGKEKLVALKNALNELPERTRTVFLLHRFEEFKYREIAQQLGMSMSSVEKHMMVAIKHLTQRLGSSE</sequence>